<dbReference type="GeneID" id="33329106"/>
<feature type="transmembrane region" description="Helical" evidence="1">
    <location>
        <begin position="31"/>
        <end position="54"/>
    </location>
</feature>
<keyword evidence="1" id="KW-0812">Transmembrane</keyword>
<protein>
    <submittedName>
        <fullName evidence="2">Uncharacterized protein</fullName>
    </submittedName>
</protein>
<feature type="transmembrane region" description="Helical" evidence="1">
    <location>
        <begin position="5"/>
        <end position="25"/>
    </location>
</feature>
<feature type="transmembrane region" description="Helical" evidence="1">
    <location>
        <begin position="406"/>
        <end position="425"/>
    </location>
</feature>
<feature type="transmembrane region" description="Helical" evidence="1">
    <location>
        <begin position="117"/>
        <end position="135"/>
    </location>
</feature>
<dbReference type="Proteomes" id="UP000250085">
    <property type="component" value="Chromosome"/>
</dbReference>
<gene>
    <name evidence="2" type="ORF">A3L10_09615</name>
</gene>
<feature type="transmembrane region" description="Helical" evidence="1">
    <location>
        <begin position="142"/>
        <end position="161"/>
    </location>
</feature>
<feature type="transmembrane region" description="Helical" evidence="1">
    <location>
        <begin position="324"/>
        <end position="345"/>
    </location>
</feature>
<feature type="transmembrane region" description="Helical" evidence="1">
    <location>
        <begin position="379"/>
        <end position="400"/>
    </location>
</feature>
<dbReference type="AlphaFoldDB" id="A0A2Z2N467"/>
<keyword evidence="1" id="KW-0472">Membrane</keyword>
<dbReference type="OrthoDB" id="102554at2157"/>
<proteinExistence type="predicted"/>
<accession>A0A2Z2N467</accession>
<evidence type="ECO:0000313" key="2">
    <source>
        <dbReference type="EMBL" id="ASJ15373.1"/>
    </source>
</evidence>
<dbReference type="EMBL" id="CP015106">
    <property type="protein sequence ID" value="ASJ15373.1"/>
    <property type="molecule type" value="Genomic_DNA"/>
</dbReference>
<evidence type="ECO:0000256" key="1">
    <source>
        <dbReference type="SAM" id="Phobius"/>
    </source>
</evidence>
<feature type="transmembrane region" description="Helical" evidence="1">
    <location>
        <begin position="351"/>
        <end position="372"/>
    </location>
</feature>
<dbReference type="RefSeq" id="WP_088867408.1">
    <property type="nucleotide sequence ID" value="NZ_CP015106.1"/>
</dbReference>
<feature type="transmembrane region" description="Helical" evidence="1">
    <location>
        <begin position="257"/>
        <end position="278"/>
    </location>
</feature>
<keyword evidence="3" id="KW-1185">Reference proteome</keyword>
<feature type="transmembrane region" description="Helical" evidence="1">
    <location>
        <begin position="284"/>
        <end position="304"/>
    </location>
</feature>
<feature type="transmembrane region" description="Helical" evidence="1">
    <location>
        <begin position="191"/>
        <end position="209"/>
    </location>
</feature>
<reference evidence="2 3" key="1">
    <citation type="submission" date="2016-04" db="EMBL/GenBank/DDBJ databases">
        <title>Complete genome sequence of Thermococcus radiotolerans type strain EJ2.</title>
        <authorList>
            <person name="Oger P.M."/>
        </authorList>
    </citation>
    <scope>NUCLEOTIDE SEQUENCE [LARGE SCALE GENOMIC DNA]</scope>
    <source>
        <strain evidence="2 3">EJ2</strain>
    </source>
</reference>
<feature type="transmembrane region" description="Helical" evidence="1">
    <location>
        <begin position="66"/>
        <end position="88"/>
    </location>
</feature>
<evidence type="ECO:0000313" key="3">
    <source>
        <dbReference type="Proteomes" id="UP000250085"/>
    </source>
</evidence>
<name>A0A2Z2N467_9EURY</name>
<sequence>MRKDLWKLLIVILLLINTITIWTYLLRKYYIIYYNLQIYNLISLVTFVLVVMGIIVHKRDIKGTGILLAGVMGISLLLAVPLSFYPYVVNNPDVIKMLQLTSLLLNREFELARHIDYSAFPGFSYIVGTISVIIGMPLRVKLASLVYILSSFVFLLTVIALGKYSNWIGMYLLVLFSSGFIYSFDYLSPQLFGQILLITSLIMILNNKLTNNTRFVIIFLSYCGAILTHPESTLMLLVAFSLYFGITTFTTGKSVSITLMGTVLLLITLIAYATFFVSSSGPGYILKTAMAFLLNINEIILYLFTRGSKSVVTSASIKPQSIIVLSQANILYNASLLLLAIYVFWKHRREFLGYGILMFSFIISAGIFLFIFGFSSGQFVGRSAFGVSLILAILVARYIIKRQDKITILFTIFSVLILLFATFPARVAPQEWNVHAENYYPPVYFIVNHYTREYKTIYYFLYPNVGVSIREANYVILPTGQKVYVSGMGRYLGWDAEKIIRRLTVQNSIVYSNGLSSIIISELK</sequence>
<dbReference type="KEGG" id="trl:A3L10_09615"/>
<feature type="transmembrane region" description="Helical" evidence="1">
    <location>
        <begin position="215"/>
        <end position="245"/>
    </location>
</feature>
<keyword evidence="1" id="KW-1133">Transmembrane helix</keyword>
<organism evidence="2 3">
    <name type="scientific">Thermococcus radiotolerans</name>
    <dbReference type="NCBI Taxonomy" id="187880"/>
    <lineage>
        <taxon>Archaea</taxon>
        <taxon>Methanobacteriati</taxon>
        <taxon>Methanobacteriota</taxon>
        <taxon>Thermococci</taxon>
        <taxon>Thermococcales</taxon>
        <taxon>Thermococcaceae</taxon>
        <taxon>Thermococcus</taxon>
    </lineage>
</organism>